<evidence type="ECO:0000259" key="8">
    <source>
        <dbReference type="Pfam" id="PF02706"/>
    </source>
</evidence>
<keyword evidence="6 7" id="KW-0472">Membrane</keyword>
<dbReference type="Proteomes" id="UP000665561">
    <property type="component" value="Unassembled WGS sequence"/>
</dbReference>
<feature type="transmembrane region" description="Helical" evidence="7">
    <location>
        <begin position="175"/>
        <end position="196"/>
    </location>
</feature>
<evidence type="ECO:0000313" key="10">
    <source>
        <dbReference type="Proteomes" id="UP000665561"/>
    </source>
</evidence>
<dbReference type="PANTHER" id="PTHR32309">
    <property type="entry name" value="TYROSINE-PROTEIN KINASE"/>
    <property type="match status" value="1"/>
</dbReference>
<feature type="domain" description="Polysaccharide chain length determinant N-terminal" evidence="8">
    <location>
        <begin position="2"/>
        <end position="89"/>
    </location>
</feature>
<dbReference type="EMBL" id="JAAAMV010000003">
    <property type="protein sequence ID" value="NBD23613.1"/>
    <property type="molecule type" value="Genomic_DNA"/>
</dbReference>
<evidence type="ECO:0000256" key="1">
    <source>
        <dbReference type="ARBA" id="ARBA00004651"/>
    </source>
</evidence>
<keyword evidence="10" id="KW-1185">Reference proteome</keyword>
<sequence>MEIKEFVKVVTKRLGIVLTLFILITGATVYYAYYQLKPEYQATSNMVVNKMMRTEDTNTLSYDGLLANRGLIDTYKKIVLNPTILNKVVELNPDLRLTTPHLLEQLSVNSDENTQIISISAENESYERSAKIVNAVTNVFVAEIPKIMRIDNVVILNLAPEQFTSDIAPVSLNPALYVIVAFIASLILGIGLAHLLEYLDVTIKTEEDVTDVIGYPTVAIIPKASAMEIKSRKAKLKNKVKDQPMSLNS</sequence>
<feature type="transmembrane region" description="Helical" evidence="7">
    <location>
        <begin position="14"/>
        <end position="33"/>
    </location>
</feature>
<accession>A0ABW9XM42</accession>
<comment type="caution">
    <text evidence="9">The sequence shown here is derived from an EMBL/GenBank/DDBJ whole genome shotgun (WGS) entry which is preliminary data.</text>
</comment>
<evidence type="ECO:0000256" key="2">
    <source>
        <dbReference type="ARBA" id="ARBA00006683"/>
    </source>
</evidence>
<gene>
    <name evidence="9" type="ORF">GT019_06990</name>
</gene>
<comment type="subcellular location">
    <subcellularLocation>
        <location evidence="1">Cell membrane</location>
        <topology evidence="1">Multi-pass membrane protein</topology>
    </subcellularLocation>
</comment>
<name>A0ABW9XM42_9BACL</name>
<evidence type="ECO:0000256" key="6">
    <source>
        <dbReference type="ARBA" id="ARBA00023136"/>
    </source>
</evidence>
<evidence type="ECO:0000313" key="9">
    <source>
        <dbReference type="EMBL" id="NBD23613.1"/>
    </source>
</evidence>
<organism evidence="9 10">
    <name type="scientific">Paenibacillus glycinis</name>
    <dbReference type="NCBI Taxonomy" id="2697035"/>
    <lineage>
        <taxon>Bacteria</taxon>
        <taxon>Bacillati</taxon>
        <taxon>Bacillota</taxon>
        <taxon>Bacilli</taxon>
        <taxon>Bacillales</taxon>
        <taxon>Paenibacillaceae</taxon>
        <taxon>Paenibacillus</taxon>
    </lineage>
</organism>
<evidence type="ECO:0000256" key="3">
    <source>
        <dbReference type="ARBA" id="ARBA00022475"/>
    </source>
</evidence>
<dbReference type="RefSeq" id="WP_161742279.1">
    <property type="nucleotide sequence ID" value="NZ_JAAAMV010000003.1"/>
</dbReference>
<dbReference type="Pfam" id="PF02706">
    <property type="entry name" value="Wzz"/>
    <property type="match status" value="1"/>
</dbReference>
<keyword evidence="5 7" id="KW-1133">Transmembrane helix</keyword>
<proteinExistence type="inferred from homology"/>
<dbReference type="PANTHER" id="PTHR32309:SF13">
    <property type="entry name" value="FERRIC ENTEROBACTIN TRANSPORT PROTEIN FEPE"/>
    <property type="match status" value="1"/>
</dbReference>
<comment type="similarity">
    <text evidence="2">Belongs to the CpsC/CapA family.</text>
</comment>
<evidence type="ECO:0000256" key="5">
    <source>
        <dbReference type="ARBA" id="ARBA00022989"/>
    </source>
</evidence>
<evidence type="ECO:0000256" key="7">
    <source>
        <dbReference type="SAM" id="Phobius"/>
    </source>
</evidence>
<dbReference type="InterPro" id="IPR050445">
    <property type="entry name" value="Bact_polysacc_biosynth/exp"/>
</dbReference>
<keyword evidence="4 7" id="KW-0812">Transmembrane</keyword>
<evidence type="ECO:0000256" key="4">
    <source>
        <dbReference type="ARBA" id="ARBA00022692"/>
    </source>
</evidence>
<dbReference type="InterPro" id="IPR003856">
    <property type="entry name" value="LPS_length_determ_N"/>
</dbReference>
<protein>
    <submittedName>
        <fullName evidence="9">Lipopolysaccharide biosynthesis protein</fullName>
    </submittedName>
</protein>
<reference evidence="9 10" key="1">
    <citation type="submission" date="2020-01" db="EMBL/GenBank/DDBJ databases">
        <title>Paenibacillus soybeanensis sp. nov. isolated from the nodules of soybean (Glycine max(L.) Merr).</title>
        <authorList>
            <person name="Wang H."/>
        </authorList>
    </citation>
    <scope>NUCLEOTIDE SEQUENCE [LARGE SCALE GENOMIC DNA]</scope>
    <source>
        <strain evidence="9 10">T1</strain>
    </source>
</reference>
<keyword evidence="3" id="KW-1003">Cell membrane</keyword>